<keyword evidence="1" id="KW-0732">Signal</keyword>
<dbReference type="InterPro" id="IPR036439">
    <property type="entry name" value="Dockerin_dom_sf"/>
</dbReference>
<reference evidence="3 4" key="1">
    <citation type="submission" date="2019-02" db="EMBL/GenBank/DDBJ databases">
        <title>Deep-cultivation of Planctomycetes and their phenomic and genomic characterization uncovers novel biology.</title>
        <authorList>
            <person name="Wiegand S."/>
            <person name="Jogler M."/>
            <person name="Boedeker C."/>
            <person name="Pinto D."/>
            <person name="Vollmers J."/>
            <person name="Rivas-Marin E."/>
            <person name="Kohn T."/>
            <person name="Peeters S.H."/>
            <person name="Heuer A."/>
            <person name="Rast P."/>
            <person name="Oberbeckmann S."/>
            <person name="Bunk B."/>
            <person name="Jeske O."/>
            <person name="Meyerdierks A."/>
            <person name="Storesund J.E."/>
            <person name="Kallscheuer N."/>
            <person name="Luecker S."/>
            <person name="Lage O.M."/>
            <person name="Pohl T."/>
            <person name="Merkel B.J."/>
            <person name="Hornburger P."/>
            <person name="Mueller R.-W."/>
            <person name="Bruemmer F."/>
            <person name="Labrenz M."/>
            <person name="Spormann A.M."/>
            <person name="Op Den Camp H."/>
            <person name="Overmann J."/>
            <person name="Amann R."/>
            <person name="Jetten M.S.M."/>
            <person name="Mascher T."/>
            <person name="Medema M.H."/>
            <person name="Devos D.P."/>
            <person name="Kaster A.-K."/>
            <person name="Ovreas L."/>
            <person name="Rohde M."/>
            <person name="Galperin M.Y."/>
            <person name="Jogler C."/>
        </authorList>
    </citation>
    <scope>NUCLEOTIDE SEQUENCE [LARGE SCALE GENOMIC DNA]</scope>
    <source>
        <strain evidence="3 4">Pla144</strain>
    </source>
</reference>
<dbReference type="Proteomes" id="UP000318437">
    <property type="component" value="Unassembled WGS sequence"/>
</dbReference>
<dbReference type="InterPro" id="IPR018247">
    <property type="entry name" value="EF_Hand_1_Ca_BS"/>
</dbReference>
<protein>
    <submittedName>
        <fullName evidence="3">Glucose / Sorbosone dehydrogenase</fullName>
    </submittedName>
</protein>
<dbReference type="GO" id="GO:0000272">
    <property type="term" value="P:polysaccharide catabolic process"/>
    <property type="evidence" value="ECO:0007669"/>
    <property type="project" value="InterPro"/>
</dbReference>
<comment type="caution">
    <text evidence="3">The sequence shown here is derived from an EMBL/GenBank/DDBJ whole genome shotgun (WGS) entry which is preliminary data.</text>
</comment>
<dbReference type="PANTHER" id="PTHR19328:SF75">
    <property type="entry name" value="ALDOSE SUGAR DEHYDROGENASE YLII"/>
    <property type="match status" value="1"/>
</dbReference>
<evidence type="ECO:0000313" key="3">
    <source>
        <dbReference type="EMBL" id="TWU28480.1"/>
    </source>
</evidence>
<accession>A0A5C6CV66</accession>
<proteinExistence type="predicted"/>
<dbReference type="Gene3D" id="2.120.10.30">
    <property type="entry name" value="TolB, C-terminal domain"/>
    <property type="match status" value="1"/>
</dbReference>
<dbReference type="Gene3D" id="1.10.1330.10">
    <property type="entry name" value="Dockerin domain"/>
    <property type="match status" value="1"/>
</dbReference>
<sequence length="597" mass="64161" precursor="true">MQLRIFLAASSIGLLFSLTQASALLPVGNPLNATISKTSWSVELQDVVTIPNSSGSLKPRLEFLTSGGMPGLAYVIDQRGKIYSFDPAASSPSTSLFLDLSTSVGNFNDQAQTGVRGLAFHPDFNNPGTSGFRKFYTSHSRNGFAPLVGNPVIFPSPPGLNHDSVLGEWELNANGTVNTSSYRELLRIGQPFNDHNIAQISFNPNATSGDPDFGNLYIALGDGGNISPPIQTIDPHNLAQDLGQPYGSILRIDPLANGGNPYTVPVDNPFRISTNPGTSQNLIWAYGLRNPHRFTFDTAGEHKMLISDIGQANIEEINLGTAGANFGWDLREGTFQTTSIVSNGLNIIDNLPANHATDAFTYPVAQYDHSNNLVNGSGAIVGGSVYRGTAVPQLKGLYIFGEFASNSGPLFAVEVDELVDRDDFSNLNSLNDGHLAPFQEIRLTHNGVEKSLLQIINDAIPGSVSRTDLRFGVGPDNEIYVLNKRDGVIRRLVSVSGVLDGDADRDGDVDGADFLAWQRGVGKTDGAWSDGNFNGDSTIDALDLTIWQQNYSNTLPLLASQIVPEPESFLFGIGLLLTLPLITGRTLSLRCIRDLAI</sequence>
<gene>
    <name evidence="3" type="ORF">Pla144_17700</name>
</gene>
<evidence type="ECO:0000259" key="2">
    <source>
        <dbReference type="Pfam" id="PF07995"/>
    </source>
</evidence>
<name>A0A5C6CV66_9BACT</name>
<dbReference type="Pfam" id="PF07995">
    <property type="entry name" value="GSDH"/>
    <property type="match status" value="1"/>
</dbReference>
<dbReference type="SUPFAM" id="SSF50952">
    <property type="entry name" value="Soluble quinoprotein glucose dehydrogenase"/>
    <property type="match status" value="1"/>
</dbReference>
<dbReference type="InterPro" id="IPR012938">
    <property type="entry name" value="Glc/Sorbosone_DH"/>
</dbReference>
<evidence type="ECO:0000313" key="4">
    <source>
        <dbReference type="Proteomes" id="UP000318437"/>
    </source>
</evidence>
<dbReference type="EMBL" id="SJPS01000002">
    <property type="protein sequence ID" value="TWU28480.1"/>
    <property type="molecule type" value="Genomic_DNA"/>
</dbReference>
<organism evidence="3 4">
    <name type="scientific">Bythopirellula polymerisocia</name>
    <dbReference type="NCBI Taxonomy" id="2528003"/>
    <lineage>
        <taxon>Bacteria</taxon>
        <taxon>Pseudomonadati</taxon>
        <taxon>Planctomycetota</taxon>
        <taxon>Planctomycetia</taxon>
        <taxon>Pirellulales</taxon>
        <taxon>Lacipirellulaceae</taxon>
        <taxon>Bythopirellula</taxon>
    </lineage>
</organism>
<feature type="signal peptide" evidence="1">
    <location>
        <begin position="1"/>
        <end position="23"/>
    </location>
</feature>
<feature type="domain" description="Glucose/Sorbosone dehydrogenase" evidence="2">
    <location>
        <begin position="106"/>
        <end position="415"/>
    </location>
</feature>
<dbReference type="InterPro" id="IPR011042">
    <property type="entry name" value="6-blade_b-propeller_TolB-like"/>
</dbReference>
<keyword evidence="4" id="KW-1185">Reference proteome</keyword>
<dbReference type="InterPro" id="IPR011041">
    <property type="entry name" value="Quinoprot_gluc/sorb_DH_b-prop"/>
</dbReference>
<dbReference type="AlphaFoldDB" id="A0A5C6CV66"/>
<dbReference type="RefSeq" id="WP_146450000.1">
    <property type="nucleotide sequence ID" value="NZ_SJPS01000002.1"/>
</dbReference>
<evidence type="ECO:0000256" key="1">
    <source>
        <dbReference type="SAM" id="SignalP"/>
    </source>
</evidence>
<dbReference type="PANTHER" id="PTHR19328">
    <property type="entry name" value="HEDGEHOG-INTERACTING PROTEIN"/>
    <property type="match status" value="1"/>
</dbReference>
<dbReference type="OrthoDB" id="9770043at2"/>
<dbReference type="PROSITE" id="PS00018">
    <property type="entry name" value="EF_HAND_1"/>
    <property type="match status" value="1"/>
</dbReference>
<feature type="chain" id="PRO_5023041247" evidence="1">
    <location>
        <begin position="24"/>
        <end position="597"/>
    </location>
</feature>